<evidence type="ECO:0000256" key="11">
    <source>
        <dbReference type="ARBA" id="ARBA00023136"/>
    </source>
</evidence>
<evidence type="ECO:0000256" key="2">
    <source>
        <dbReference type="ARBA" id="ARBA00004370"/>
    </source>
</evidence>
<evidence type="ECO:0000256" key="3">
    <source>
        <dbReference type="ARBA" id="ARBA00010617"/>
    </source>
</evidence>
<keyword evidence="6 12" id="KW-0479">Metal-binding</keyword>
<accession>A0A8X8WU68</accession>
<dbReference type="PANTHER" id="PTHR47950:SF4">
    <property type="entry name" value="GERANIOL 8-HYDROXYLASE-LIKE"/>
    <property type="match status" value="1"/>
</dbReference>
<gene>
    <name evidence="13" type="ORF">SASPL_137342</name>
</gene>
<keyword evidence="14" id="KW-1185">Reference proteome</keyword>
<evidence type="ECO:0000256" key="12">
    <source>
        <dbReference type="RuleBase" id="RU000461"/>
    </source>
</evidence>
<reference evidence="13" key="1">
    <citation type="submission" date="2018-01" db="EMBL/GenBank/DDBJ databases">
        <authorList>
            <person name="Mao J.F."/>
        </authorList>
    </citation>
    <scope>NUCLEOTIDE SEQUENCE</scope>
    <source>
        <strain evidence="13">Huo1</strain>
        <tissue evidence="13">Leaf</tissue>
    </source>
</reference>
<reference evidence="13" key="2">
    <citation type="submission" date="2020-08" db="EMBL/GenBank/DDBJ databases">
        <title>Plant Genome Project.</title>
        <authorList>
            <person name="Zhang R.-G."/>
        </authorList>
    </citation>
    <scope>NUCLEOTIDE SEQUENCE</scope>
    <source>
        <strain evidence="13">Huo1</strain>
        <tissue evidence="13">Leaf</tissue>
    </source>
</reference>
<dbReference type="InterPro" id="IPR017972">
    <property type="entry name" value="Cyt_P450_CS"/>
</dbReference>
<dbReference type="GO" id="GO:0020037">
    <property type="term" value="F:heme binding"/>
    <property type="evidence" value="ECO:0007669"/>
    <property type="project" value="InterPro"/>
</dbReference>
<evidence type="ECO:0000313" key="13">
    <source>
        <dbReference type="EMBL" id="KAG6400505.1"/>
    </source>
</evidence>
<comment type="cofactor">
    <cofactor evidence="1">
        <name>heme</name>
        <dbReference type="ChEBI" id="CHEBI:30413"/>
    </cofactor>
</comment>
<dbReference type="EMBL" id="PNBA02000014">
    <property type="protein sequence ID" value="KAG6400505.1"/>
    <property type="molecule type" value="Genomic_DNA"/>
</dbReference>
<dbReference type="GO" id="GO:0016705">
    <property type="term" value="F:oxidoreductase activity, acting on paired donors, with incorporation or reduction of molecular oxygen"/>
    <property type="evidence" value="ECO:0007669"/>
    <property type="project" value="InterPro"/>
</dbReference>
<keyword evidence="10 12" id="KW-0503">Monooxygenase</keyword>
<dbReference type="InterPro" id="IPR001128">
    <property type="entry name" value="Cyt_P450"/>
</dbReference>
<keyword evidence="5" id="KW-0812">Transmembrane</keyword>
<evidence type="ECO:0000313" key="14">
    <source>
        <dbReference type="Proteomes" id="UP000298416"/>
    </source>
</evidence>
<proteinExistence type="inferred from homology"/>
<dbReference type="InterPro" id="IPR036396">
    <property type="entry name" value="Cyt_P450_sf"/>
</dbReference>
<evidence type="ECO:0000256" key="7">
    <source>
        <dbReference type="ARBA" id="ARBA00022989"/>
    </source>
</evidence>
<dbReference type="Pfam" id="PF00067">
    <property type="entry name" value="p450"/>
    <property type="match status" value="1"/>
</dbReference>
<keyword evidence="9 12" id="KW-0408">Iron</keyword>
<evidence type="ECO:0000256" key="1">
    <source>
        <dbReference type="ARBA" id="ARBA00001971"/>
    </source>
</evidence>
<name>A0A8X8WU68_SALSN</name>
<dbReference type="Gene3D" id="1.10.630.10">
    <property type="entry name" value="Cytochrome P450"/>
    <property type="match status" value="1"/>
</dbReference>
<keyword evidence="8 12" id="KW-0560">Oxidoreductase</keyword>
<dbReference type="Proteomes" id="UP000298416">
    <property type="component" value="Unassembled WGS sequence"/>
</dbReference>
<evidence type="ECO:0000256" key="6">
    <source>
        <dbReference type="ARBA" id="ARBA00022723"/>
    </source>
</evidence>
<dbReference type="GO" id="GO:0005506">
    <property type="term" value="F:iron ion binding"/>
    <property type="evidence" value="ECO:0007669"/>
    <property type="project" value="InterPro"/>
</dbReference>
<dbReference type="SUPFAM" id="SSF48264">
    <property type="entry name" value="Cytochrome P450"/>
    <property type="match status" value="1"/>
</dbReference>
<dbReference type="PANTHER" id="PTHR47950">
    <property type="entry name" value="CYTOCHROME P450, FAMILY 76, SUBFAMILY C, POLYPEPTIDE 5-RELATED"/>
    <property type="match status" value="1"/>
</dbReference>
<organism evidence="13">
    <name type="scientific">Salvia splendens</name>
    <name type="common">Scarlet sage</name>
    <dbReference type="NCBI Taxonomy" id="180675"/>
    <lineage>
        <taxon>Eukaryota</taxon>
        <taxon>Viridiplantae</taxon>
        <taxon>Streptophyta</taxon>
        <taxon>Embryophyta</taxon>
        <taxon>Tracheophyta</taxon>
        <taxon>Spermatophyta</taxon>
        <taxon>Magnoliopsida</taxon>
        <taxon>eudicotyledons</taxon>
        <taxon>Gunneridae</taxon>
        <taxon>Pentapetalae</taxon>
        <taxon>asterids</taxon>
        <taxon>lamiids</taxon>
        <taxon>Lamiales</taxon>
        <taxon>Lamiaceae</taxon>
        <taxon>Nepetoideae</taxon>
        <taxon>Mentheae</taxon>
        <taxon>Salviinae</taxon>
        <taxon>Salvia</taxon>
        <taxon>Salvia subgen. Calosphace</taxon>
        <taxon>core Calosphace</taxon>
    </lineage>
</organism>
<keyword evidence="4 12" id="KW-0349">Heme</keyword>
<evidence type="ECO:0000256" key="8">
    <source>
        <dbReference type="ARBA" id="ARBA00023002"/>
    </source>
</evidence>
<comment type="caution">
    <text evidence="13">The sequence shown here is derived from an EMBL/GenBank/DDBJ whole genome shotgun (WGS) entry which is preliminary data.</text>
</comment>
<protein>
    <submittedName>
        <fullName evidence="13">Uncharacterized protein</fullName>
    </submittedName>
</protein>
<evidence type="ECO:0000256" key="9">
    <source>
        <dbReference type="ARBA" id="ARBA00023004"/>
    </source>
</evidence>
<evidence type="ECO:0000256" key="4">
    <source>
        <dbReference type="ARBA" id="ARBA00022617"/>
    </source>
</evidence>
<comment type="subcellular location">
    <subcellularLocation>
        <location evidence="2">Membrane</location>
    </subcellularLocation>
</comment>
<dbReference type="PROSITE" id="PS00086">
    <property type="entry name" value="CYTOCHROME_P450"/>
    <property type="match status" value="1"/>
</dbReference>
<evidence type="ECO:0000256" key="5">
    <source>
        <dbReference type="ARBA" id="ARBA00022692"/>
    </source>
</evidence>
<dbReference type="AlphaFoldDB" id="A0A8X8WU68"/>
<comment type="similarity">
    <text evidence="3 12">Belongs to the cytochrome P450 family.</text>
</comment>
<keyword evidence="11" id="KW-0472">Membrane</keyword>
<keyword evidence="7" id="KW-1133">Transmembrane helix</keyword>
<evidence type="ECO:0000256" key="10">
    <source>
        <dbReference type="ARBA" id="ARBA00023033"/>
    </source>
</evidence>
<dbReference type="GO" id="GO:0004497">
    <property type="term" value="F:monooxygenase activity"/>
    <property type="evidence" value="ECO:0007669"/>
    <property type="project" value="UniProtKB-KW"/>
</dbReference>
<sequence length="210" mass="23928">MRRMLTYHLGSLLELVQGFIEERLQARTTSSYQKKTDFLETLLDLSEGSEIGYKCRHIGVGNGDKMAKLKAELKSVLGSVEEADISRLPYLQATIKEVFRYHPSAPMLAPHAAEEDTEVSGYIIPKDTKIFINFWAIDGRIQRVLSLNGFWIDFEGQHYELIPFGSGRKICPGRHATSCNVWSEQCVITWIGSLKRVLNPNNFKERMCLD</sequence>